<dbReference type="InterPro" id="IPR019108">
    <property type="entry name" value="Caa3_assmbl_CtaG-rel"/>
</dbReference>
<feature type="transmembrane region" description="Helical" evidence="6">
    <location>
        <begin position="359"/>
        <end position="385"/>
    </location>
</feature>
<evidence type="ECO:0000256" key="4">
    <source>
        <dbReference type="ARBA" id="ARBA00022989"/>
    </source>
</evidence>
<feature type="transmembrane region" description="Helical" evidence="6">
    <location>
        <begin position="430"/>
        <end position="453"/>
    </location>
</feature>
<comment type="caution">
    <text evidence="8">The sequence shown here is derived from an EMBL/GenBank/DDBJ whole genome shotgun (WGS) entry which is preliminary data.</text>
</comment>
<feature type="transmembrane region" description="Helical" evidence="6">
    <location>
        <begin position="547"/>
        <end position="576"/>
    </location>
</feature>
<keyword evidence="4 6" id="KW-1133">Transmembrane helix</keyword>
<dbReference type="PANTHER" id="PTHR34820:SF4">
    <property type="entry name" value="INNER MEMBRANE PROTEIN YEBZ"/>
    <property type="match status" value="1"/>
</dbReference>
<evidence type="ECO:0000256" key="2">
    <source>
        <dbReference type="ARBA" id="ARBA00022475"/>
    </source>
</evidence>
<evidence type="ECO:0000256" key="1">
    <source>
        <dbReference type="ARBA" id="ARBA00004651"/>
    </source>
</evidence>
<dbReference type="RefSeq" id="WP_184886452.1">
    <property type="nucleotide sequence ID" value="NZ_BOOV01000006.1"/>
</dbReference>
<dbReference type="Pfam" id="PF09678">
    <property type="entry name" value="Caa3_CtaG"/>
    <property type="match status" value="1"/>
</dbReference>
<dbReference type="PANTHER" id="PTHR34820">
    <property type="entry name" value="INNER MEMBRANE PROTEIN YEBZ"/>
    <property type="match status" value="1"/>
</dbReference>
<dbReference type="AlphaFoldDB" id="A0A7W7DDZ7"/>
<reference evidence="8 9" key="1">
    <citation type="submission" date="2020-08" db="EMBL/GenBank/DDBJ databases">
        <title>Sequencing the genomes of 1000 actinobacteria strains.</title>
        <authorList>
            <person name="Klenk H.-P."/>
        </authorList>
    </citation>
    <scope>NUCLEOTIDE SEQUENCE [LARGE SCALE GENOMIC DNA]</scope>
    <source>
        <strain evidence="8 9">DSM 45784</strain>
    </source>
</reference>
<evidence type="ECO:0000256" key="6">
    <source>
        <dbReference type="SAM" id="Phobius"/>
    </source>
</evidence>
<proteinExistence type="predicted"/>
<evidence type="ECO:0000313" key="8">
    <source>
        <dbReference type="EMBL" id="MBB4705032.1"/>
    </source>
</evidence>
<evidence type="ECO:0000259" key="7">
    <source>
        <dbReference type="Pfam" id="PF05425"/>
    </source>
</evidence>
<feature type="transmembrane region" description="Helical" evidence="6">
    <location>
        <begin position="479"/>
        <end position="499"/>
    </location>
</feature>
<feature type="domain" description="Copper resistance protein D" evidence="7">
    <location>
        <begin position="227"/>
        <end position="323"/>
    </location>
</feature>
<feature type="transmembrane region" description="Helical" evidence="6">
    <location>
        <begin position="86"/>
        <end position="110"/>
    </location>
</feature>
<comment type="subcellular location">
    <subcellularLocation>
        <location evidence="1">Cell membrane</location>
        <topology evidence="1">Multi-pass membrane protein</topology>
    </subcellularLocation>
</comment>
<feature type="transmembrane region" description="Helical" evidence="6">
    <location>
        <begin position="264"/>
        <end position="285"/>
    </location>
</feature>
<dbReference type="EMBL" id="JACHND010000001">
    <property type="protein sequence ID" value="MBB4705032.1"/>
    <property type="molecule type" value="Genomic_DNA"/>
</dbReference>
<feature type="transmembrane region" description="Helical" evidence="6">
    <location>
        <begin position="160"/>
        <end position="179"/>
    </location>
</feature>
<sequence length="669" mass="70583">MSRAVRLAVAGVCAALAGLVAAMVAGGAATPRIIPGLPDEGTLTRWALPVSKLTMDVAGVLTVGLLLTATVFLPSDKGLLGKPAQVYVRAAAWTALLWALAAASSLVFSLSETLGIPVAEALGGNELTSYASQVPQGISLTLVVLFGTAIALFSRGAITTGASGGLLVLALATLMPPALTGHSSSAPNHSLATTGVALHLAVLSLWVGGLLLLCAHALRGGPHLDLAADRFSRMALWCFIGTGLSGMFSALARLTSVAELFTTSYGLILVAKAVAFTALGVLGWWHRRRTLPELSAGRPGAFVRLAGAEGLVMLLAVGLAVALSRTAPPPLLDQPLDRAFELLGYVVPPPVSVANLASLWWFDLFFGVIAAVLAGLYGAGVVRLARRGDRWPVGRTISWGVGVLLLVLVTQSGVARYAPVLFSVHMAEHMVLSMLVPIFLVLGAPVTLALRALKPAARRGDRGPREWITAILHSRITKVVTHPAVATILFVTSTYMLYFTPLFTAAMEEHLGHIAMTLHFLLSGCLFFWVIIGVDPAPTRLPYVGRLLLLFVTMPFHAFFGIALMNMGTVIAAEWYDQLGRTWGASGLADQSTGGGIAWAFGEIPTLIVLIALAFQWYRAEDRTARRADRRADARAARVGGTGDAALDAYNAYLAKLNKMDSLDKTGKE</sequence>
<keyword evidence="3 6" id="KW-0812">Transmembrane</keyword>
<dbReference type="GO" id="GO:0006825">
    <property type="term" value="P:copper ion transport"/>
    <property type="evidence" value="ECO:0007669"/>
    <property type="project" value="InterPro"/>
</dbReference>
<feature type="transmembrane region" description="Helical" evidence="6">
    <location>
        <begin position="511"/>
        <end position="535"/>
    </location>
</feature>
<dbReference type="InterPro" id="IPR032694">
    <property type="entry name" value="CopC/D"/>
</dbReference>
<organism evidence="8 9">
    <name type="scientific">Sphaerisporangium siamense</name>
    <dbReference type="NCBI Taxonomy" id="795645"/>
    <lineage>
        <taxon>Bacteria</taxon>
        <taxon>Bacillati</taxon>
        <taxon>Actinomycetota</taxon>
        <taxon>Actinomycetes</taxon>
        <taxon>Streptosporangiales</taxon>
        <taxon>Streptosporangiaceae</taxon>
        <taxon>Sphaerisporangium</taxon>
    </lineage>
</organism>
<dbReference type="GO" id="GO:0005886">
    <property type="term" value="C:plasma membrane"/>
    <property type="evidence" value="ECO:0007669"/>
    <property type="project" value="UniProtKB-SubCell"/>
</dbReference>
<dbReference type="Pfam" id="PF05425">
    <property type="entry name" value="CopD"/>
    <property type="match status" value="1"/>
</dbReference>
<evidence type="ECO:0000313" key="9">
    <source>
        <dbReference type="Proteomes" id="UP000542210"/>
    </source>
</evidence>
<evidence type="ECO:0000256" key="3">
    <source>
        <dbReference type="ARBA" id="ARBA00022692"/>
    </source>
</evidence>
<keyword evidence="5 6" id="KW-0472">Membrane</keyword>
<gene>
    <name evidence="8" type="ORF">BJ982_006576</name>
</gene>
<protein>
    <submittedName>
        <fullName evidence="8">Putative copper resistance protein D</fullName>
    </submittedName>
</protein>
<feature type="transmembrane region" description="Helical" evidence="6">
    <location>
        <begin position="130"/>
        <end position="153"/>
    </location>
</feature>
<dbReference type="InterPro" id="IPR008457">
    <property type="entry name" value="Cu-R_CopD_dom"/>
</dbReference>
<keyword evidence="2" id="KW-1003">Cell membrane</keyword>
<feature type="transmembrane region" description="Helical" evidence="6">
    <location>
        <begin position="234"/>
        <end position="252"/>
    </location>
</feature>
<feature type="transmembrane region" description="Helical" evidence="6">
    <location>
        <begin position="305"/>
        <end position="323"/>
    </location>
</feature>
<feature type="transmembrane region" description="Helical" evidence="6">
    <location>
        <begin position="191"/>
        <end position="213"/>
    </location>
</feature>
<evidence type="ECO:0000256" key="5">
    <source>
        <dbReference type="ARBA" id="ARBA00023136"/>
    </source>
</evidence>
<feature type="transmembrane region" description="Helical" evidence="6">
    <location>
        <begin position="397"/>
        <end position="418"/>
    </location>
</feature>
<keyword evidence="9" id="KW-1185">Reference proteome</keyword>
<name>A0A7W7DDZ7_9ACTN</name>
<feature type="transmembrane region" description="Helical" evidence="6">
    <location>
        <begin position="53"/>
        <end position="74"/>
    </location>
</feature>
<feature type="transmembrane region" description="Helical" evidence="6">
    <location>
        <begin position="596"/>
        <end position="618"/>
    </location>
</feature>
<dbReference type="Proteomes" id="UP000542210">
    <property type="component" value="Unassembled WGS sequence"/>
</dbReference>
<accession>A0A7W7DDZ7</accession>